<feature type="transmembrane region" description="Helical" evidence="1">
    <location>
        <begin position="133"/>
        <end position="156"/>
    </location>
</feature>
<keyword evidence="4" id="KW-1185">Reference proteome</keyword>
<organism evidence="3 4">
    <name type="scientific">Dreissena polymorpha</name>
    <name type="common">Zebra mussel</name>
    <name type="synonym">Mytilus polymorpha</name>
    <dbReference type="NCBI Taxonomy" id="45954"/>
    <lineage>
        <taxon>Eukaryota</taxon>
        <taxon>Metazoa</taxon>
        <taxon>Spiralia</taxon>
        <taxon>Lophotrochozoa</taxon>
        <taxon>Mollusca</taxon>
        <taxon>Bivalvia</taxon>
        <taxon>Autobranchia</taxon>
        <taxon>Heteroconchia</taxon>
        <taxon>Euheterodonta</taxon>
        <taxon>Imparidentia</taxon>
        <taxon>Neoheterodontei</taxon>
        <taxon>Myida</taxon>
        <taxon>Dreissenoidea</taxon>
        <taxon>Dreissenidae</taxon>
        <taxon>Dreissena</taxon>
    </lineage>
</organism>
<evidence type="ECO:0000313" key="3">
    <source>
        <dbReference type="EMBL" id="KAH3804053.1"/>
    </source>
</evidence>
<evidence type="ECO:0000256" key="1">
    <source>
        <dbReference type="SAM" id="Phobius"/>
    </source>
</evidence>
<keyword evidence="1" id="KW-0812">Transmembrane</keyword>
<accession>A0A9D4FS90</accession>
<sequence length="173" mass="18799">MLLICFIIFLDKGSGDCIQQTAKLGQQNIYLNTSFSWDVQEPKFIQCNKNQTVIGQCSAVTTSSCSVDPQNVGVYEMNSTDDLISVIITIKEFTETLSGIYSCSKTNEKNKTTICLTTETTSAASSGLSVGTVVGISVGVIFEVAFAVTIGILCYCRKKKLIPLYPARAYTSR</sequence>
<feature type="chain" id="PRO_5039433452" evidence="2">
    <location>
        <begin position="16"/>
        <end position="173"/>
    </location>
</feature>
<protein>
    <submittedName>
        <fullName evidence="3">Uncharacterized protein</fullName>
    </submittedName>
</protein>
<keyword evidence="2" id="KW-0732">Signal</keyword>
<evidence type="ECO:0000313" key="4">
    <source>
        <dbReference type="Proteomes" id="UP000828390"/>
    </source>
</evidence>
<keyword evidence="1" id="KW-0472">Membrane</keyword>
<gene>
    <name evidence="3" type="ORF">DPMN_132330</name>
</gene>
<reference evidence="3" key="2">
    <citation type="submission" date="2020-11" db="EMBL/GenBank/DDBJ databases">
        <authorList>
            <person name="McCartney M.A."/>
            <person name="Auch B."/>
            <person name="Kono T."/>
            <person name="Mallez S."/>
            <person name="Becker A."/>
            <person name="Gohl D.M."/>
            <person name="Silverstein K.A.T."/>
            <person name="Koren S."/>
            <person name="Bechman K.B."/>
            <person name="Herman A."/>
            <person name="Abrahante J.E."/>
            <person name="Garbe J."/>
        </authorList>
    </citation>
    <scope>NUCLEOTIDE SEQUENCE</scope>
    <source>
        <strain evidence="3">Duluth1</strain>
        <tissue evidence="3">Whole animal</tissue>
    </source>
</reference>
<dbReference type="Proteomes" id="UP000828390">
    <property type="component" value="Unassembled WGS sequence"/>
</dbReference>
<dbReference type="EMBL" id="JAIWYP010000006">
    <property type="protein sequence ID" value="KAH3804053.1"/>
    <property type="molecule type" value="Genomic_DNA"/>
</dbReference>
<feature type="signal peptide" evidence="2">
    <location>
        <begin position="1"/>
        <end position="15"/>
    </location>
</feature>
<dbReference type="AlphaFoldDB" id="A0A9D4FS90"/>
<reference evidence="3" key="1">
    <citation type="journal article" date="2019" name="bioRxiv">
        <title>The Genome of the Zebra Mussel, Dreissena polymorpha: A Resource for Invasive Species Research.</title>
        <authorList>
            <person name="McCartney M.A."/>
            <person name="Auch B."/>
            <person name="Kono T."/>
            <person name="Mallez S."/>
            <person name="Zhang Y."/>
            <person name="Obille A."/>
            <person name="Becker A."/>
            <person name="Abrahante J.E."/>
            <person name="Garbe J."/>
            <person name="Badalamenti J.P."/>
            <person name="Herman A."/>
            <person name="Mangelson H."/>
            <person name="Liachko I."/>
            <person name="Sullivan S."/>
            <person name="Sone E.D."/>
            <person name="Koren S."/>
            <person name="Silverstein K.A.T."/>
            <person name="Beckman K.B."/>
            <person name="Gohl D.M."/>
        </authorList>
    </citation>
    <scope>NUCLEOTIDE SEQUENCE</scope>
    <source>
        <strain evidence="3">Duluth1</strain>
        <tissue evidence="3">Whole animal</tissue>
    </source>
</reference>
<comment type="caution">
    <text evidence="3">The sequence shown here is derived from an EMBL/GenBank/DDBJ whole genome shotgun (WGS) entry which is preliminary data.</text>
</comment>
<name>A0A9D4FS90_DREPO</name>
<evidence type="ECO:0000256" key="2">
    <source>
        <dbReference type="SAM" id="SignalP"/>
    </source>
</evidence>
<keyword evidence="1" id="KW-1133">Transmembrane helix</keyword>
<proteinExistence type="predicted"/>